<dbReference type="Proteomes" id="UP000593573">
    <property type="component" value="Unassembled WGS sequence"/>
</dbReference>
<keyword evidence="2" id="KW-1185">Reference proteome</keyword>
<name>A0A7J8U6Q6_9ROSI</name>
<reference evidence="1 2" key="1">
    <citation type="journal article" date="2019" name="Genome Biol. Evol.">
        <title>Insights into the evolution of the New World diploid cottons (Gossypium, subgenus Houzingenia) based on genome sequencing.</title>
        <authorList>
            <person name="Grover C.E."/>
            <person name="Arick M.A. 2nd"/>
            <person name="Thrash A."/>
            <person name="Conover J.L."/>
            <person name="Sanders W.S."/>
            <person name="Peterson D.G."/>
            <person name="Frelichowski J.E."/>
            <person name="Scheffler J.A."/>
            <person name="Scheffler B.E."/>
            <person name="Wendel J.F."/>
        </authorList>
    </citation>
    <scope>NUCLEOTIDE SEQUENCE [LARGE SCALE GENOMIC DNA]</scope>
    <source>
        <strain evidence="1">57</strain>
        <tissue evidence="1">Leaf</tissue>
    </source>
</reference>
<organism evidence="1 2">
    <name type="scientific">Gossypium klotzschianum</name>
    <dbReference type="NCBI Taxonomy" id="34286"/>
    <lineage>
        <taxon>Eukaryota</taxon>
        <taxon>Viridiplantae</taxon>
        <taxon>Streptophyta</taxon>
        <taxon>Embryophyta</taxon>
        <taxon>Tracheophyta</taxon>
        <taxon>Spermatophyta</taxon>
        <taxon>Magnoliopsida</taxon>
        <taxon>eudicotyledons</taxon>
        <taxon>Gunneridae</taxon>
        <taxon>Pentapetalae</taxon>
        <taxon>rosids</taxon>
        <taxon>malvids</taxon>
        <taxon>Malvales</taxon>
        <taxon>Malvaceae</taxon>
        <taxon>Malvoideae</taxon>
        <taxon>Gossypium</taxon>
    </lineage>
</organism>
<comment type="caution">
    <text evidence="1">The sequence shown here is derived from an EMBL/GenBank/DDBJ whole genome shotgun (WGS) entry which is preliminary data.</text>
</comment>
<gene>
    <name evidence="1" type="ORF">Goklo_014147</name>
</gene>
<sequence>MAVIEGNEISNARDTTYERPNPEEAECLDDIEVSLNRQGNLFLPPQAPRSDSASGIYTWTYDQAKIKEVVSHMIMIHEFLLAFAKYELFILFMKSASAHYVRIFRAITKLIVGQVMRLRRKVKRVVKDSG</sequence>
<dbReference type="OrthoDB" id="1000080at2759"/>
<dbReference type="AlphaFoldDB" id="A0A7J8U6Q6"/>
<evidence type="ECO:0000313" key="2">
    <source>
        <dbReference type="Proteomes" id="UP000593573"/>
    </source>
</evidence>
<evidence type="ECO:0000313" key="1">
    <source>
        <dbReference type="EMBL" id="MBA0646162.1"/>
    </source>
</evidence>
<accession>A0A7J8U6Q6</accession>
<protein>
    <submittedName>
        <fullName evidence="1">Uncharacterized protein</fullName>
    </submittedName>
</protein>
<dbReference type="EMBL" id="JABFAB010000004">
    <property type="protein sequence ID" value="MBA0646162.1"/>
    <property type="molecule type" value="Genomic_DNA"/>
</dbReference>
<proteinExistence type="predicted"/>